<keyword evidence="1" id="KW-0812">Transmembrane</keyword>
<evidence type="ECO:0000313" key="2">
    <source>
        <dbReference type="EMBL" id="GAQ85882.1"/>
    </source>
</evidence>
<protein>
    <submittedName>
        <fullName evidence="2">Uncharacterized protein</fullName>
    </submittedName>
</protein>
<evidence type="ECO:0000256" key="1">
    <source>
        <dbReference type="SAM" id="Phobius"/>
    </source>
</evidence>
<proteinExistence type="predicted"/>
<dbReference type="Proteomes" id="UP000054558">
    <property type="component" value="Unassembled WGS sequence"/>
</dbReference>
<feature type="transmembrane region" description="Helical" evidence="1">
    <location>
        <begin position="267"/>
        <end position="287"/>
    </location>
</feature>
<keyword evidence="1" id="KW-0472">Membrane</keyword>
<gene>
    <name evidence="2" type="ORF">KFL_002590100</name>
</gene>
<organism evidence="2 3">
    <name type="scientific">Klebsormidium nitens</name>
    <name type="common">Green alga</name>
    <name type="synonym">Ulothrix nitens</name>
    <dbReference type="NCBI Taxonomy" id="105231"/>
    <lineage>
        <taxon>Eukaryota</taxon>
        <taxon>Viridiplantae</taxon>
        <taxon>Streptophyta</taxon>
        <taxon>Klebsormidiophyceae</taxon>
        <taxon>Klebsormidiales</taxon>
        <taxon>Klebsormidiaceae</taxon>
        <taxon>Klebsormidium</taxon>
    </lineage>
</organism>
<sequence length="298" mass="31989">MEEDRPALFPFLLLCLAVIAADVLLVMSFNPPSFSSREARQITDSFQDEQTKLLSDPPNVVGVVLPRCMDQATGDVLPSLNTCAIAGCDRTRGCAGFVYQVTKEVIKETGSSEAPQRCCMILAPPFSAKEAEGKKHGLRSSRRDLRGGRALLTTGDDCRVVPDVSNGTATSGACAASGAFTHPGCCSIACVSYGYSISYCSCTAAYMTENVTCGRGGSFVPACCRSDDAVSALVEARNQDNRVFRSYFSELPESSSDRDVTRTELKMTILIVVMQGAVIAVVLGVVAREFLSNRKRRC</sequence>
<dbReference type="EMBL" id="DF237208">
    <property type="protein sequence ID" value="GAQ85882.1"/>
    <property type="molecule type" value="Genomic_DNA"/>
</dbReference>
<name>A0A1Y1I7H4_KLENI</name>
<reference evidence="2 3" key="1">
    <citation type="journal article" date="2014" name="Nat. Commun.">
        <title>Klebsormidium flaccidum genome reveals primary factors for plant terrestrial adaptation.</title>
        <authorList>
            <person name="Hori K."/>
            <person name="Maruyama F."/>
            <person name="Fujisawa T."/>
            <person name="Togashi T."/>
            <person name="Yamamoto N."/>
            <person name="Seo M."/>
            <person name="Sato S."/>
            <person name="Yamada T."/>
            <person name="Mori H."/>
            <person name="Tajima N."/>
            <person name="Moriyama T."/>
            <person name="Ikeuchi M."/>
            <person name="Watanabe M."/>
            <person name="Wada H."/>
            <person name="Kobayashi K."/>
            <person name="Saito M."/>
            <person name="Masuda T."/>
            <person name="Sasaki-Sekimoto Y."/>
            <person name="Mashiguchi K."/>
            <person name="Awai K."/>
            <person name="Shimojima M."/>
            <person name="Masuda S."/>
            <person name="Iwai M."/>
            <person name="Nobusawa T."/>
            <person name="Narise T."/>
            <person name="Kondo S."/>
            <person name="Saito H."/>
            <person name="Sato R."/>
            <person name="Murakawa M."/>
            <person name="Ihara Y."/>
            <person name="Oshima-Yamada Y."/>
            <person name="Ohtaka K."/>
            <person name="Satoh M."/>
            <person name="Sonobe K."/>
            <person name="Ishii M."/>
            <person name="Ohtani R."/>
            <person name="Kanamori-Sato M."/>
            <person name="Honoki R."/>
            <person name="Miyazaki D."/>
            <person name="Mochizuki H."/>
            <person name="Umetsu J."/>
            <person name="Higashi K."/>
            <person name="Shibata D."/>
            <person name="Kamiya Y."/>
            <person name="Sato N."/>
            <person name="Nakamura Y."/>
            <person name="Tabata S."/>
            <person name="Ida S."/>
            <person name="Kurokawa K."/>
            <person name="Ohta H."/>
        </authorList>
    </citation>
    <scope>NUCLEOTIDE SEQUENCE [LARGE SCALE GENOMIC DNA]</scope>
    <source>
        <strain evidence="2 3">NIES-2285</strain>
    </source>
</reference>
<keyword evidence="3" id="KW-1185">Reference proteome</keyword>
<dbReference type="AlphaFoldDB" id="A0A1Y1I7H4"/>
<accession>A0A1Y1I7H4</accession>
<evidence type="ECO:0000313" key="3">
    <source>
        <dbReference type="Proteomes" id="UP000054558"/>
    </source>
</evidence>
<keyword evidence="1" id="KW-1133">Transmembrane helix</keyword>